<dbReference type="RefSeq" id="XP_036628229.1">
    <property type="nucleotide sequence ID" value="XM_036778840.1"/>
</dbReference>
<name>A0A8H6ZLI8_PLEOS</name>
<dbReference type="VEuPathDB" id="FungiDB:PC9H_009335"/>
<dbReference type="Proteomes" id="UP000623687">
    <property type="component" value="Unassembled WGS sequence"/>
</dbReference>
<dbReference type="GeneID" id="59379153"/>
<sequence length="109" mass="12832">MAIEQPRGPGKIMNTFKDICDVFYGVALIQRYQRCYLLRKEGDLDNAYAPGRRGARDGISQWPPLLEHNWRAGTQTARRQRVLHDCELWYHWEYVLRATFDEGSEKDSK</sequence>
<dbReference type="AlphaFoldDB" id="A0A8H6ZLI8"/>
<organism evidence="1 2">
    <name type="scientific">Pleurotus ostreatus</name>
    <name type="common">Oyster mushroom</name>
    <name type="synonym">White-rot fungus</name>
    <dbReference type="NCBI Taxonomy" id="5322"/>
    <lineage>
        <taxon>Eukaryota</taxon>
        <taxon>Fungi</taxon>
        <taxon>Dikarya</taxon>
        <taxon>Basidiomycota</taxon>
        <taxon>Agaricomycotina</taxon>
        <taxon>Agaricomycetes</taxon>
        <taxon>Agaricomycetidae</taxon>
        <taxon>Agaricales</taxon>
        <taxon>Pleurotineae</taxon>
        <taxon>Pleurotaceae</taxon>
        <taxon>Pleurotus</taxon>
    </lineage>
</organism>
<protein>
    <submittedName>
        <fullName evidence="1">Uncharacterized protein</fullName>
    </submittedName>
</protein>
<accession>A0A8H6ZLI8</accession>
<keyword evidence="2" id="KW-1185">Reference proteome</keyword>
<proteinExistence type="predicted"/>
<dbReference type="EMBL" id="JACETU010000007">
    <property type="protein sequence ID" value="KAF7424035.1"/>
    <property type="molecule type" value="Genomic_DNA"/>
</dbReference>
<reference evidence="1" key="1">
    <citation type="submission" date="2019-07" db="EMBL/GenBank/DDBJ databases">
        <authorList>
            <person name="Palmer J.M."/>
        </authorList>
    </citation>
    <scope>NUCLEOTIDE SEQUENCE</scope>
    <source>
        <strain evidence="1">PC9</strain>
    </source>
</reference>
<comment type="caution">
    <text evidence="1">The sequence shown here is derived from an EMBL/GenBank/DDBJ whole genome shotgun (WGS) entry which is preliminary data.</text>
</comment>
<evidence type="ECO:0000313" key="2">
    <source>
        <dbReference type="Proteomes" id="UP000623687"/>
    </source>
</evidence>
<gene>
    <name evidence="1" type="ORF">PC9H_009335</name>
</gene>
<evidence type="ECO:0000313" key="1">
    <source>
        <dbReference type="EMBL" id="KAF7424035.1"/>
    </source>
</evidence>